<dbReference type="RefSeq" id="XP_040678392.1">
    <property type="nucleotide sequence ID" value="XM_040823721.1"/>
</dbReference>
<dbReference type="GO" id="GO:0004497">
    <property type="term" value="F:monooxygenase activity"/>
    <property type="evidence" value="ECO:0007669"/>
    <property type="project" value="InterPro"/>
</dbReference>
<evidence type="ECO:0000256" key="3">
    <source>
        <dbReference type="ARBA" id="ARBA00013239"/>
    </source>
</evidence>
<name>A0A0B2WMP3_METAS</name>
<gene>
    <name evidence="12" type="ORF">MAM_04923</name>
</gene>
<evidence type="ECO:0000256" key="8">
    <source>
        <dbReference type="ARBA" id="ARBA00023004"/>
    </source>
</evidence>
<dbReference type="GO" id="GO:0016705">
    <property type="term" value="F:oxidoreductase activity, acting on paired donors, with incorporation or reduction of molecular oxygen"/>
    <property type="evidence" value="ECO:0007669"/>
    <property type="project" value="InterPro"/>
</dbReference>
<dbReference type="InterPro" id="IPR010255">
    <property type="entry name" value="Haem_peroxidase_sf"/>
</dbReference>
<dbReference type="GO" id="GO:0005506">
    <property type="term" value="F:iron ion binding"/>
    <property type="evidence" value="ECO:0007669"/>
    <property type="project" value="InterPro"/>
</dbReference>
<evidence type="ECO:0000313" key="13">
    <source>
        <dbReference type="Proteomes" id="UP000030816"/>
    </source>
</evidence>
<dbReference type="Pfam" id="PF03098">
    <property type="entry name" value="An_peroxidase"/>
    <property type="match status" value="2"/>
</dbReference>
<feature type="binding site" description="axial binding residue" evidence="10">
    <location>
        <position position="431"/>
    </location>
    <ligand>
        <name>heme b</name>
        <dbReference type="ChEBI" id="CHEBI:60344"/>
    </ligand>
    <ligandPart>
        <name>Fe</name>
        <dbReference type="ChEBI" id="CHEBI:18248"/>
    </ligandPart>
</feature>
<dbReference type="Proteomes" id="UP000030816">
    <property type="component" value="Unassembled WGS sequence"/>
</dbReference>
<dbReference type="GO" id="GO:0016853">
    <property type="term" value="F:isomerase activity"/>
    <property type="evidence" value="ECO:0007669"/>
    <property type="project" value="UniProtKB-KW"/>
</dbReference>
<sequence>MEHKGESVAHGAQNGAFTNGTQTNAAHTNGGRTNGYHDREKTVPQEVVRSPGAQKSENKKTSSIETLMQLRRASQRPLPTEMGDGSYRNILKRPSLTQDLKSFGLADFKTLKDIVKAKLKGETLQDDKTMIMERTIQLVATMPNKSKRQEALTNSFIDKLWTSLDHPPLLYMGEEFKYRQPDGSNNNPLMPKLGAARTPYSRTCKPGPANMGALPDPELIYEAVMARDGFKKNPNNVSSILWYWATIVIHDLFWTNSKNPNQNDSSSYLDLSPLYGKSKEDCDSIRTFTDGKLKPDTFADRRLIGNPPGVCILIIMFNRFHNYVATNLAAINESNRFAKPSPRLEGDELAAAWKKYDEDLFQTARLVTSGLYINITLVDYVRNIINLNRVDTQWTLDPRQEMGVAMGTSKGAESGVGNVVSAEFNLCYRWHSCISEMDDRWIQDFHKRILGQDYGVMDLPTLIAAVKKYETTVPADPCERTFGGFTRGPDGRFNDDELVNALATAIEQPGGAFGAQNVPRIMKPVEILGIIRGRKWNLCGLNEFRKHFGLKPYDTFEDINSDPGVADALRNLYQHPDHVELYPGIVAEEAKAPMVPGVGIAPTYTISRVVLSDAVSLVRGDRHYTTDYHPGYLTQWGFNEANYDLDINNGCVFYKLFIRAFPDHFRYNSVYAHYPMVTPNENRKILADLKRAQHFDFGRPEPLPPRISLTSYGAAKHVLSNPDRYKVACEEALRFLVGSAGTKPMLSGDDAAHAEQRKLMHSLLYKDGWRASIQRFYATTTERLLAEKSCKIAGKMQVDVVRDVGNLVHTHFAARMFNLPLKSTENPRGVFSEQELYEALAILFTCIFLDFDPVKSFPLRQRAKDVTEHLVKVVETNVKLTKALGIRGLYTGPAPKGDDVSQYGVGLIKGLSKAGLGAHDIVCSHILPFAGAMVPVQAQVFAQAVDWYLSPEGQQHVPELHRLAVAESGPENDGLLLGYAMEGVRLAGASGVFRRAAAADVIREDDGREVRVEAGDRVSVSLMSGARDEAHFPEANKVNPRRPTDSYVHFGAGPHACLGQEVGQVALVELFRALFRKKGLRRVPGPLGELKKVPQPGGFSLYLTEDWGGASPFPTSMKVSWDE</sequence>
<dbReference type="GeneID" id="63739378"/>
<evidence type="ECO:0000256" key="6">
    <source>
        <dbReference type="ARBA" id="ARBA00022964"/>
    </source>
</evidence>
<organism evidence="12 13">
    <name type="scientific">Metarhizium album (strain ARSEF 1941)</name>
    <dbReference type="NCBI Taxonomy" id="1081103"/>
    <lineage>
        <taxon>Eukaryota</taxon>
        <taxon>Fungi</taxon>
        <taxon>Dikarya</taxon>
        <taxon>Ascomycota</taxon>
        <taxon>Pezizomycotina</taxon>
        <taxon>Sordariomycetes</taxon>
        <taxon>Hypocreomycetidae</taxon>
        <taxon>Hypocreales</taxon>
        <taxon>Clavicipitaceae</taxon>
        <taxon>Metarhizium</taxon>
    </lineage>
</organism>
<dbReference type="InterPro" id="IPR050783">
    <property type="entry name" value="Oxylipin_biosynth_metab"/>
</dbReference>
<proteinExistence type="predicted"/>
<dbReference type="CDD" id="cd20612">
    <property type="entry name" value="CYP_LDS-like_C"/>
    <property type="match status" value="1"/>
</dbReference>
<keyword evidence="7" id="KW-0560">Oxidoreductase</keyword>
<dbReference type="InterPro" id="IPR001128">
    <property type="entry name" value="Cyt_P450"/>
</dbReference>
<keyword evidence="13" id="KW-1185">Reference proteome</keyword>
<dbReference type="PANTHER" id="PTHR11903">
    <property type="entry name" value="PROSTAGLANDIN G/H SYNTHASE"/>
    <property type="match status" value="1"/>
</dbReference>
<dbReference type="GO" id="GO:0052878">
    <property type="term" value="F:linoleate 8R-lipoxygenase activity"/>
    <property type="evidence" value="ECO:0007669"/>
    <property type="project" value="UniProtKB-EC"/>
</dbReference>
<dbReference type="EMBL" id="AZHE01000011">
    <property type="protein sequence ID" value="KHN97326.1"/>
    <property type="molecule type" value="Genomic_DNA"/>
</dbReference>
<keyword evidence="9" id="KW-0413">Isomerase</keyword>
<evidence type="ECO:0000256" key="9">
    <source>
        <dbReference type="ARBA" id="ARBA00023235"/>
    </source>
</evidence>
<evidence type="ECO:0000256" key="10">
    <source>
        <dbReference type="PIRSR" id="PIRSR619791-2"/>
    </source>
</evidence>
<evidence type="ECO:0000256" key="1">
    <source>
        <dbReference type="ARBA" id="ARBA00000699"/>
    </source>
</evidence>
<dbReference type="SUPFAM" id="SSF48113">
    <property type="entry name" value="Heme-dependent peroxidases"/>
    <property type="match status" value="1"/>
</dbReference>
<dbReference type="OrthoDB" id="823504at2759"/>
<evidence type="ECO:0000256" key="11">
    <source>
        <dbReference type="SAM" id="MobiDB-lite"/>
    </source>
</evidence>
<dbReference type="SUPFAM" id="SSF48264">
    <property type="entry name" value="Cytochrome P450"/>
    <property type="match status" value="1"/>
</dbReference>
<dbReference type="Gene3D" id="1.10.630.10">
    <property type="entry name" value="Cytochrome P450"/>
    <property type="match status" value="2"/>
</dbReference>
<feature type="region of interest" description="Disordered" evidence="11">
    <location>
        <begin position="1"/>
        <end position="63"/>
    </location>
</feature>
<dbReference type="PROSITE" id="PS50292">
    <property type="entry name" value="PEROXIDASE_3"/>
    <property type="match status" value="1"/>
</dbReference>
<evidence type="ECO:0000256" key="7">
    <source>
        <dbReference type="ARBA" id="ARBA00023002"/>
    </source>
</evidence>
<dbReference type="GO" id="GO:0020037">
    <property type="term" value="F:heme binding"/>
    <property type="evidence" value="ECO:0007669"/>
    <property type="project" value="InterPro"/>
</dbReference>
<comment type="subunit">
    <text evidence="2">Homotetramer.</text>
</comment>
<keyword evidence="5 10" id="KW-0479">Metal-binding</keyword>
<feature type="compositionally biased region" description="Polar residues" evidence="11">
    <location>
        <begin position="15"/>
        <end position="31"/>
    </location>
</feature>
<dbReference type="InterPro" id="IPR034812">
    <property type="entry name" value="Ppo-like_N"/>
</dbReference>
<dbReference type="GO" id="GO:0006979">
    <property type="term" value="P:response to oxidative stress"/>
    <property type="evidence" value="ECO:0007669"/>
    <property type="project" value="InterPro"/>
</dbReference>
<protein>
    <recommendedName>
        <fullName evidence="3">linoleate 8R-lipoxygenase</fullName>
        <ecNumber evidence="3">1.13.11.60</ecNumber>
    </recommendedName>
</protein>
<keyword evidence="6" id="KW-0223">Dioxygenase</keyword>
<keyword evidence="8 10" id="KW-0408">Iron</keyword>
<keyword evidence="4 12" id="KW-0575">Peroxidase</keyword>
<dbReference type="GO" id="GO:0004601">
    <property type="term" value="F:peroxidase activity"/>
    <property type="evidence" value="ECO:0007669"/>
    <property type="project" value="UniProtKB-KW"/>
</dbReference>
<dbReference type="CDD" id="cd09817">
    <property type="entry name" value="linoleate_diol_synthase_like"/>
    <property type="match status" value="1"/>
</dbReference>
<dbReference type="Pfam" id="PF00067">
    <property type="entry name" value="p450"/>
    <property type="match status" value="1"/>
</dbReference>
<dbReference type="InterPro" id="IPR037120">
    <property type="entry name" value="Haem_peroxidase_sf_animal"/>
</dbReference>
<accession>A0A0B2WMP3</accession>
<dbReference type="PANTHER" id="PTHR11903:SF13">
    <property type="entry name" value="LINOLEATE 10R-LIPOXYGENASE"/>
    <property type="match status" value="1"/>
</dbReference>
<dbReference type="InterPro" id="IPR019791">
    <property type="entry name" value="Haem_peroxidase_animal"/>
</dbReference>
<dbReference type="InterPro" id="IPR017972">
    <property type="entry name" value="Cyt_P450_CS"/>
</dbReference>
<dbReference type="EC" id="1.13.11.60" evidence="3"/>
<dbReference type="HOGENOM" id="CLU_002329_1_0_1"/>
<dbReference type="Gene3D" id="1.10.640.10">
    <property type="entry name" value="Haem peroxidase domain superfamily, animal type"/>
    <property type="match status" value="1"/>
</dbReference>
<dbReference type="PRINTS" id="PR00457">
    <property type="entry name" value="ANPEROXIDASE"/>
</dbReference>
<evidence type="ECO:0000256" key="5">
    <source>
        <dbReference type="ARBA" id="ARBA00022723"/>
    </source>
</evidence>
<evidence type="ECO:0000256" key="4">
    <source>
        <dbReference type="ARBA" id="ARBA00022559"/>
    </source>
</evidence>
<reference evidence="12 13" key="1">
    <citation type="journal article" date="2014" name="Proc. Natl. Acad. Sci. U.S.A.">
        <title>Trajectory and genomic determinants of fungal-pathogen speciation and host adaptation.</title>
        <authorList>
            <person name="Hu X."/>
            <person name="Xiao G."/>
            <person name="Zheng P."/>
            <person name="Shang Y."/>
            <person name="Su Y."/>
            <person name="Zhang X."/>
            <person name="Liu X."/>
            <person name="Zhan S."/>
            <person name="St Leger R.J."/>
            <person name="Wang C."/>
        </authorList>
    </citation>
    <scope>NUCLEOTIDE SEQUENCE [LARGE SCALE GENOMIC DNA]</scope>
    <source>
        <strain evidence="12 13">ARSEF 1941</strain>
    </source>
</reference>
<dbReference type="AlphaFoldDB" id="A0A0B2WMP3"/>
<dbReference type="GO" id="GO:0006631">
    <property type="term" value="P:fatty acid metabolic process"/>
    <property type="evidence" value="ECO:0007669"/>
    <property type="project" value="UniProtKB-ARBA"/>
</dbReference>
<evidence type="ECO:0000256" key="2">
    <source>
        <dbReference type="ARBA" id="ARBA00011881"/>
    </source>
</evidence>
<dbReference type="PROSITE" id="PS00086">
    <property type="entry name" value="CYTOCHROME_P450"/>
    <property type="match status" value="1"/>
</dbReference>
<evidence type="ECO:0000313" key="12">
    <source>
        <dbReference type="EMBL" id="KHN97326.1"/>
    </source>
</evidence>
<dbReference type="InterPro" id="IPR036396">
    <property type="entry name" value="Cyt_P450_sf"/>
</dbReference>
<comment type="caution">
    <text evidence="12">The sequence shown here is derived from an EMBL/GenBank/DDBJ whole genome shotgun (WGS) entry which is preliminary data.</text>
</comment>
<dbReference type="STRING" id="1081103.A0A0B2WMP3"/>
<comment type="catalytic activity">
    <reaction evidence="1">
        <text>(9Z,12Z)-octadecadienoate + O2 = (8R,9Z,12Z)-8-hydroperoxyoctadeca-9,12-dienoate</text>
        <dbReference type="Rhea" id="RHEA:25395"/>
        <dbReference type="ChEBI" id="CHEBI:15379"/>
        <dbReference type="ChEBI" id="CHEBI:30245"/>
        <dbReference type="ChEBI" id="CHEBI:58659"/>
        <dbReference type="EC" id="1.13.11.60"/>
    </reaction>
</comment>
<keyword evidence="10" id="KW-0349">Heme</keyword>